<comment type="caution">
    <text evidence="3">The sequence shown here is derived from an EMBL/GenBank/DDBJ whole genome shotgun (WGS) entry which is preliminary data.</text>
</comment>
<keyword evidence="2" id="KW-0732">Signal</keyword>
<feature type="compositionally biased region" description="Polar residues" evidence="1">
    <location>
        <begin position="42"/>
        <end position="60"/>
    </location>
</feature>
<evidence type="ECO:0000313" key="3">
    <source>
        <dbReference type="EMBL" id="POF29719.1"/>
    </source>
</evidence>
<dbReference type="EMBL" id="PPCN01000008">
    <property type="protein sequence ID" value="POF29719.1"/>
    <property type="molecule type" value="Genomic_DNA"/>
</dbReference>
<sequence length="112" mass="12210">MQKKRDKAMCPSLSSRTAAALGAGLLILCTISASAQSNQLRVLPQSSSPRLPSAEQQLNRNLDRQESDLSTNQRNDNSNRLNRTQEINRQNMRPNVSTGPCAGANATCREGQ</sequence>
<keyword evidence="4" id="KW-1185">Reference proteome</keyword>
<feature type="signal peptide" evidence="2">
    <location>
        <begin position="1"/>
        <end position="35"/>
    </location>
</feature>
<feature type="region of interest" description="Disordered" evidence="1">
    <location>
        <begin position="42"/>
        <end position="112"/>
    </location>
</feature>
<evidence type="ECO:0000313" key="4">
    <source>
        <dbReference type="Proteomes" id="UP000236959"/>
    </source>
</evidence>
<name>A0A2S3UQE6_9HYPH</name>
<feature type="compositionally biased region" description="Polar residues" evidence="1">
    <location>
        <begin position="68"/>
        <end position="98"/>
    </location>
</feature>
<evidence type="ECO:0000256" key="1">
    <source>
        <dbReference type="SAM" id="MobiDB-lite"/>
    </source>
</evidence>
<evidence type="ECO:0000256" key="2">
    <source>
        <dbReference type="SAM" id="SignalP"/>
    </source>
</evidence>
<proteinExistence type="predicted"/>
<dbReference type="AlphaFoldDB" id="A0A2S3UQE6"/>
<reference evidence="3 4" key="1">
    <citation type="submission" date="2018-01" db="EMBL/GenBank/DDBJ databases">
        <title>Genomic Encyclopedia of Archaeal and Bacterial Type Strains, Phase II (KMG-II): from individual species to whole genera.</title>
        <authorList>
            <person name="Goeker M."/>
        </authorList>
    </citation>
    <scope>NUCLEOTIDE SEQUENCE [LARGE SCALE GENOMIC DNA]</scope>
    <source>
        <strain evidence="3 4">DSM 17023</strain>
    </source>
</reference>
<feature type="chain" id="PRO_5015566057" evidence="2">
    <location>
        <begin position="36"/>
        <end position="112"/>
    </location>
</feature>
<protein>
    <submittedName>
        <fullName evidence="3">Uncharacterized protein</fullName>
    </submittedName>
</protein>
<gene>
    <name evidence="3" type="ORF">CLV41_108144</name>
</gene>
<dbReference type="Proteomes" id="UP000236959">
    <property type="component" value="Unassembled WGS sequence"/>
</dbReference>
<accession>A0A2S3UQE6</accession>
<organism evidence="3 4">
    <name type="scientific">Roseibium marinum</name>
    <dbReference type="NCBI Taxonomy" id="281252"/>
    <lineage>
        <taxon>Bacteria</taxon>
        <taxon>Pseudomonadati</taxon>
        <taxon>Pseudomonadota</taxon>
        <taxon>Alphaproteobacteria</taxon>
        <taxon>Hyphomicrobiales</taxon>
        <taxon>Stappiaceae</taxon>
        <taxon>Roseibium</taxon>
    </lineage>
</organism>